<dbReference type="SUPFAM" id="SSF46894">
    <property type="entry name" value="C-terminal effector domain of the bipartite response regulators"/>
    <property type="match status" value="1"/>
</dbReference>
<dbReference type="PANTHER" id="PTHR48111:SF69">
    <property type="entry name" value="RESPONSE REGULATOR RECEIVER"/>
    <property type="match status" value="1"/>
</dbReference>
<dbReference type="GO" id="GO:0006355">
    <property type="term" value="P:regulation of DNA-templated transcription"/>
    <property type="evidence" value="ECO:0007669"/>
    <property type="project" value="InterPro"/>
</dbReference>
<dbReference type="InterPro" id="IPR016032">
    <property type="entry name" value="Sig_transdc_resp-reg_C-effctor"/>
</dbReference>
<dbReference type="Gene3D" id="3.40.50.2300">
    <property type="match status" value="1"/>
</dbReference>
<keyword evidence="6" id="KW-0597">Phosphoprotein</keyword>
<dbReference type="InterPro" id="IPR011006">
    <property type="entry name" value="CheY-like_superfamily"/>
</dbReference>
<feature type="repeat" description="TPR" evidence="7">
    <location>
        <begin position="290"/>
        <end position="323"/>
    </location>
</feature>
<proteinExistence type="predicted"/>
<organism evidence="9 10">
    <name type="scientific">Proteiniclasticum ruminis</name>
    <dbReference type="NCBI Taxonomy" id="398199"/>
    <lineage>
        <taxon>Bacteria</taxon>
        <taxon>Bacillati</taxon>
        <taxon>Bacillota</taxon>
        <taxon>Clostridia</taxon>
        <taxon>Eubacteriales</taxon>
        <taxon>Clostridiaceae</taxon>
        <taxon>Proteiniclasticum</taxon>
    </lineage>
</organism>
<dbReference type="Pfam" id="PF00486">
    <property type="entry name" value="Trans_reg_C"/>
    <property type="match status" value="1"/>
</dbReference>
<dbReference type="Pfam" id="PF00072">
    <property type="entry name" value="Response_reg"/>
    <property type="match status" value="1"/>
</dbReference>
<feature type="modified residue" description="4-aspartylphosphate" evidence="6">
    <location>
        <position position="55"/>
    </location>
</feature>
<dbReference type="InterPro" id="IPR001789">
    <property type="entry name" value="Sig_transdc_resp-reg_receiver"/>
</dbReference>
<keyword evidence="7" id="KW-0802">TPR repeat</keyword>
<dbReference type="InterPro" id="IPR019734">
    <property type="entry name" value="TPR_rpt"/>
</dbReference>
<dbReference type="OrthoDB" id="3190595at2"/>
<keyword evidence="4" id="KW-0804">Transcription</keyword>
<evidence type="ECO:0000256" key="1">
    <source>
        <dbReference type="ARBA" id="ARBA00018672"/>
    </source>
</evidence>
<dbReference type="AlphaFoldDB" id="A0A1I4ZZA3"/>
<dbReference type="SMART" id="SM00448">
    <property type="entry name" value="REC"/>
    <property type="match status" value="1"/>
</dbReference>
<gene>
    <name evidence="9" type="ORF">SAMN04488695_102241</name>
</gene>
<dbReference type="SUPFAM" id="SSF52172">
    <property type="entry name" value="CheY-like"/>
    <property type="match status" value="1"/>
</dbReference>
<dbReference type="PROSITE" id="PS50005">
    <property type="entry name" value="TPR"/>
    <property type="match status" value="1"/>
</dbReference>
<evidence type="ECO:0000256" key="2">
    <source>
        <dbReference type="ARBA" id="ARBA00023015"/>
    </source>
</evidence>
<evidence type="ECO:0000259" key="8">
    <source>
        <dbReference type="PROSITE" id="PS50110"/>
    </source>
</evidence>
<dbReference type="GO" id="GO:0000156">
    <property type="term" value="F:phosphorelay response regulator activity"/>
    <property type="evidence" value="ECO:0007669"/>
    <property type="project" value="TreeGrafter"/>
</dbReference>
<keyword evidence="3" id="KW-0238">DNA-binding</keyword>
<dbReference type="Proteomes" id="UP000181899">
    <property type="component" value="Unassembled WGS sequence"/>
</dbReference>
<dbReference type="EMBL" id="FOVK01000002">
    <property type="protein sequence ID" value="SFN55542.1"/>
    <property type="molecule type" value="Genomic_DNA"/>
</dbReference>
<evidence type="ECO:0000313" key="10">
    <source>
        <dbReference type="Proteomes" id="UP000181899"/>
    </source>
</evidence>
<feature type="domain" description="Response regulatory" evidence="8">
    <location>
        <begin position="2"/>
        <end position="118"/>
    </location>
</feature>
<dbReference type="SUPFAM" id="SSF48452">
    <property type="entry name" value="TPR-like"/>
    <property type="match status" value="1"/>
</dbReference>
<comment type="function">
    <text evidence="5">May play the central regulatory role in sporulation. It may be an element of the effector pathway responsible for the activation of sporulation genes in response to nutritional stress. Spo0A may act in concert with spo0H (a sigma factor) to control the expression of some genes that are critical to the sporulation process.</text>
</comment>
<dbReference type="STRING" id="398199.SAMN05421804_10534"/>
<evidence type="ECO:0000256" key="6">
    <source>
        <dbReference type="PROSITE-ProRule" id="PRU00169"/>
    </source>
</evidence>
<dbReference type="GO" id="GO:0005829">
    <property type="term" value="C:cytosol"/>
    <property type="evidence" value="ECO:0007669"/>
    <property type="project" value="TreeGrafter"/>
</dbReference>
<evidence type="ECO:0000256" key="3">
    <source>
        <dbReference type="ARBA" id="ARBA00023125"/>
    </source>
</evidence>
<reference evidence="9 10" key="1">
    <citation type="submission" date="2016-10" db="EMBL/GenBank/DDBJ databases">
        <authorList>
            <person name="de Groot N.N."/>
        </authorList>
    </citation>
    <scope>NUCLEOTIDE SEQUENCE [LARGE SCALE GENOMIC DNA]</scope>
    <source>
        <strain evidence="9 10">ML2</strain>
    </source>
</reference>
<evidence type="ECO:0000256" key="5">
    <source>
        <dbReference type="ARBA" id="ARBA00024867"/>
    </source>
</evidence>
<evidence type="ECO:0000256" key="7">
    <source>
        <dbReference type="PROSITE-ProRule" id="PRU00339"/>
    </source>
</evidence>
<dbReference type="InterPro" id="IPR011990">
    <property type="entry name" value="TPR-like_helical_dom_sf"/>
</dbReference>
<dbReference type="RefSeq" id="WP_074911265.1">
    <property type="nucleotide sequence ID" value="NZ_FOVK01000002.1"/>
</dbReference>
<protein>
    <recommendedName>
        <fullName evidence="1">Stage 0 sporulation protein A homolog</fullName>
    </recommendedName>
</protein>
<name>A0A1I4ZZA3_9CLOT</name>
<evidence type="ECO:0000313" key="9">
    <source>
        <dbReference type="EMBL" id="SFN55542.1"/>
    </source>
</evidence>
<keyword evidence="2" id="KW-0805">Transcription regulation</keyword>
<sequence>MKYVLIDDERMAVEHLKVLLLKTGRIKEQDLVSFTNPMDAIHFIEKEKPQVVFADIEMPMVSGITLASRVRSSCPGIEVVFVTAHKQYAVEAFEQYALDYLLKPLMLERVKKTVERIEERLKEKSVFSPMDSPKILIKLMGDAGTFKDGMMLDYKWRSGKIRELFVFLLHNRHRFVSKYDIFDALIPEEDPEKSSATLNMILYRLRNKLQQHDLPIVIKFQDDAYKLVYPDEVQVDVDLWEQHLKTTPIITENNLSTCLNYIALAEGPYLKNLDYPWLVDQHEIYQEKYLERLRKIGDFYFTHRYYEEALEIYRKVYKEEPLNERLNIRLLEIMGLLRNERGRMHLFEEMKETYEALGVPLPSAVLDFYNKQS</sequence>
<dbReference type="InterPro" id="IPR036388">
    <property type="entry name" value="WH-like_DNA-bd_sf"/>
</dbReference>
<accession>A0A1I4ZZA3</accession>
<dbReference type="GO" id="GO:0000976">
    <property type="term" value="F:transcription cis-regulatory region binding"/>
    <property type="evidence" value="ECO:0007669"/>
    <property type="project" value="TreeGrafter"/>
</dbReference>
<dbReference type="Gene3D" id="1.25.40.10">
    <property type="entry name" value="Tetratricopeptide repeat domain"/>
    <property type="match status" value="1"/>
</dbReference>
<dbReference type="InterPro" id="IPR039420">
    <property type="entry name" value="WalR-like"/>
</dbReference>
<dbReference type="GO" id="GO:0032993">
    <property type="term" value="C:protein-DNA complex"/>
    <property type="evidence" value="ECO:0007669"/>
    <property type="project" value="TreeGrafter"/>
</dbReference>
<dbReference type="PROSITE" id="PS50110">
    <property type="entry name" value="RESPONSE_REGULATORY"/>
    <property type="match status" value="1"/>
</dbReference>
<dbReference type="PANTHER" id="PTHR48111">
    <property type="entry name" value="REGULATOR OF RPOS"/>
    <property type="match status" value="1"/>
</dbReference>
<keyword evidence="10" id="KW-1185">Reference proteome</keyword>
<evidence type="ECO:0000256" key="4">
    <source>
        <dbReference type="ARBA" id="ARBA00023163"/>
    </source>
</evidence>
<dbReference type="Gene3D" id="1.10.10.10">
    <property type="entry name" value="Winged helix-like DNA-binding domain superfamily/Winged helix DNA-binding domain"/>
    <property type="match status" value="1"/>
</dbReference>
<dbReference type="InterPro" id="IPR001867">
    <property type="entry name" value="OmpR/PhoB-type_DNA-bd"/>
</dbReference>